<evidence type="ECO:0000313" key="2">
    <source>
        <dbReference type="Proteomes" id="UP001055286"/>
    </source>
</evidence>
<proteinExistence type="predicted"/>
<dbReference type="AlphaFoldDB" id="A0AA37HJ66"/>
<name>A0AA37HJ66_9HYPH</name>
<protein>
    <submittedName>
        <fullName evidence="1">Uncharacterized protein</fullName>
    </submittedName>
</protein>
<reference evidence="1" key="1">
    <citation type="journal article" date="2016" name="Front. Microbiol.">
        <title>Genome Sequence of the Piezophilic, Mesophilic Sulfate-Reducing Bacterium Desulfovibrio indicus J2T.</title>
        <authorList>
            <person name="Cao J."/>
            <person name="Maignien L."/>
            <person name="Shao Z."/>
            <person name="Alain K."/>
            <person name="Jebbar M."/>
        </authorList>
    </citation>
    <scope>NUCLEOTIDE SEQUENCE</scope>
    <source>
        <strain evidence="1">JCM 32048</strain>
    </source>
</reference>
<organism evidence="1 2">
    <name type="scientific">Methylobacterium frigidaeris</name>
    <dbReference type="NCBI Taxonomy" id="2038277"/>
    <lineage>
        <taxon>Bacteria</taxon>
        <taxon>Pseudomonadati</taxon>
        <taxon>Pseudomonadota</taxon>
        <taxon>Alphaproteobacteria</taxon>
        <taxon>Hyphomicrobiales</taxon>
        <taxon>Methylobacteriaceae</taxon>
        <taxon>Methylobacterium</taxon>
    </lineage>
</organism>
<dbReference type="Proteomes" id="UP001055286">
    <property type="component" value="Unassembled WGS sequence"/>
</dbReference>
<sequence>MHVPVEAGSGAAGSAPVAAASAARASEVWAAASAVDQDWRRVASAAAEAWVASVALLAALGLLSVVNAELVPSQLVASVLPLAALADAGSPAIEAASIGAEVTGTELPG</sequence>
<dbReference type="RefSeq" id="WP_238193568.1">
    <property type="nucleotide sequence ID" value="NZ_BPQJ01000070.1"/>
</dbReference>
<comment type="caution">
    <text evidence="1">The sequence shown here is derived from an EMBL/GenBank/DDBJ whole genome shotgun (WGS) entry which is preliminary data.</text>
</comment>
<evidence type="ECO:0000313" key="1">
    <source>
        <dbReference type="EMBL" id="GJD66574.1"/>
    </source>
</evidence>
<gene>
    <name evidence="1" type="ORF">MPEAHAMD_6772</name>
</gene>
<keyword evidence="2" id="KW-1185">Reference proteome</keyword>
<reference evidence="1" key="2">
    <citation type="submission" date="2021-08" db="EMBL/GenBank/DDBJ databases">
        <authorList>
            <person name="Tani A."/>
            <person name="Ola A."/>
            <person name="Ogura Y."/>
            <person name="Katsura K."/>
            <person name="Hayashi T."/>
        </authorList>
    </citation>
    <scope>NUCLEOTIDE SEQUENCE</scope>
    <source>
        <strain evidence="1">JCM 32048</strain>
    </source>
</reference>
<dbReference type="EMBL" id="BPQJ01000070">
    <property type="protein sequence ID" value="GJD66574.1"/>
    <property type="molecule type" value="Genomic_DNA"/>
</dbReference>
<accession>A0AA37HJ66</accession>